<keyword evidence="5" id="KW-1185">Reference proteome</keyword>
<dbReference type="PRINTS" id="PR00080">
    <property type="entry name" value="SDRFAMILY"/>
</dbReference>
<evidence type="ECO:0000313" key="5">
    <source>
        <dbReference type="Proteomes" id="UP000067683"/>
    </source>
</evidence>
<dbReference type="STRING" id="200991.AUC31_05925"/>
<evidence type="ECO:0000256" key="1">
    <source>
        <dbReference type="ARBA" id="ARBA00006484"/>
    </source>
</evidence>
<gene>
    <name evidence="4" type="ORF">AUC31_05925</name>
</gene>
<dbReference type="Gene3D" id="3.40.50.720">
    <property type="entry name" value="NAD(P)-binding Rossmann-like Domain"/>
    <property type="match status" value="1"/>
</dbReference>
<dbReference type="Pfam" id="PF13561">
    <property type="entry name" value="adh_short_C2"/>
    <property type="match status" value="1"/>
</dbReference>
<dbReference type="OrthoDB" id="9804774at2"/>
<evidence type="ECO:0000313" key="4">
    <source>
        <dbReference type="EMBL" id="ALS74788.1"/>
    </source>
</evidence>
<dbReference type="CDD" id="cd05233">
    <property type="entry name" value="SDR_c"/>
    <property type="match status" value="1"/>
</dbReference>
<dbReference type="PANTHER" id="PTHR42760">
    <property type="entry name" value="SHORT-CHAIN DEHYDROGENASES/REDUCTASES FAMILY MEMBER"/>
    <property type="match status" value="1"/>
</dbReference>
<reference evidence="4" key="1">
    <citation type="submission" date="2016-01" db="EMBL/GenBank/DDBJ databases">
        <title>Complete genome of Planococcus rifietoensis type strain M8.</title>
        <authorList>
            <person name="See-Too W.S."/>
        </authorList>
    </citation>
    <scope>NUCLEOTIDE SEQUENCE [LARGE SCALE GENOMIC DNA]</scope>
    <source>
        <strain evidence="4">M8</strain>
    </source>
</reference>
<accession>A0A0U2Z6E6</accession>
<feature type="domain" description="Ketoreductase" evidence="3">
    <location>
        <begin position="8"/>
        <end position="180"/>
    </location>
</feature>
<dbReference type="InterPro" id="IPR036291">
    <property type="entry name" value="NAD(P)-bd_dom_sf"/>
</dbReference>
<dbReference type="AlphaFoldDB" id="A0A0U2Z6E6"/>
<name>A0A0U2Z6E6_9BACL</name>
<keyword evidence="2" id="KW-0560">Oxidoreductase</keyword>
<dbReference type="GO" id="GO:0016616">
    <property type="term" value="F:oxidoreductase activity, acting on the CH-OH group of donors, NAD or NADP as acceptor"/>
    <property type="evidence" value="ECO:0007669"/>
    <property type="project" value="UniProtKB-ARBA"/>
</dbReference>
<comment type="similarity">
    <text evidence="1">Belongs to the short-chain dehydrogenases/reductases (SDR) family.</text>
</comment>
<dbReference type="GO" id="GO:0008206">
    <property type="term" value="P:bile acid metabolic process"/>
    <property type="evidence" value="ECO:0007669"/>
    <property type="project" value="UniProtKB-ARBA"/>
</dbReference>
<dbReference type="SUPFAM" id="SSF51735">
    <property type="entry name" value="NAD(P)-binding Rossmann-fold domains"/>
    <property type="match status" value="1"/>
</dbReference>
<dbReference type="InterPro" id="IPR057326">
    <property type="entry name" value="KR_dom"/>
</dbReference>
<dbReference type="PANTHER" id="PTHR42760:SF133">
    <property type="entry name" value="3-OXOACYL-[ACYL-CARRIER-PROTEIN] REDUCTASE"/>
    <property type="match status" value="1"/>
</dbReference>
<dbReference type="KEGG" id="prt:AUC31_05925"/>
<sequence>MENTLNNQVALITGSARGIGFACAKALAKRGASIVLTDILDCDDAKQQLESEFPGIRVLALQVDVRDRAQVERAIHETVEEFGGIDIVVNNAGTVSRLSLKDMTDDDWSRDIETNLRGAFLFTQAAIYPHMVNQESGRIINISSISGMMGGAISYGEDGERQGRSGPAYAASKGGIIAFTKWVAKEVGEFGITVNSVAPGPVETAITKGVNYPLELQSIKRPGQPEDIGEAVAYLASPAASYVTGEVLKVCGGAGIGA</sequence>
<dbReference type="InterPro" id="IPR002347">
    <property type="entry name" value="SDR_fam"/>
</dbReference>
<protein>
    <submittedName>
        <fullName evidence="4">3-oxoacyl-ACP reductase</fullName>
    </submittedName>
</protein>
<dbReference type="EMBL" id="CP013659">
    <property type="protein sequence ID" value="ALS74788.1"/>
    <property type="molecule type" value="Genomic_DNA"/>
</dbReference>
<evidence type="ECO:0000259" key="3">
    <source>
        <dbReference type="SMART" id="SM00822"/>
    </source>
</evidence>
<dbReference type="PRINTS" id="PR00081">
    <property type="entry name" value="GDHRDH"/>
</dbReference>
<organism evidence="4 5">
    <name type="scientific">Planococcus rifietoensis</name>
    <dbReference type="NCBI Taxonomy" id="200991"/>
    <lineage>
        <taxon>Bacteria</taxon>
        <taxon>Bacillati</taxon>
        <taxon>Bacillota</taxon>
        <taxon>Bacilli</taxon>
        <taxon>Bacillales</taxon>
        <taxon>Caryophanaceae</taxon>
        <taxon>Planococcus</taxon>
    </lineage>
</organism>
<dbReference type="FunFam" id="3.40.50.720:FF:000084">
    <property type="entry name" value="Short-chain dehydrogenase reductase"/>
    <property type="match status" value="1"/>
</dbReference>
<evidence type="ECO:0000256" key="2">
    <source>
        <dbReference type="ARBA" id="ARBA00023002"/>
    </source>
</evidence>
<proteinExistence type="inferred from homology"/>
<dbReference type="Proteomes" id="UP000067683">
    <property type="component" value="Chromosome"/>
</dbReference>
<dbReference type="SMART" id="SM00822">
    <property type="entry name" value="PKS_KR"/>
    <property type="match status" value="1"/>
</dbReference>
<dbReference type="RefSeq" id="WP_058381495.1">
    <property type="nucleotide sequence ID" value="NZ_CP013659.2"/>
</dbReference>